<dbReference type="RefSeq" id="WP_109250744.1">
    <property type="nucleotide sequence ID" value="NZ_QCXQ01000005.1"/>
</dbReference>
<protein>
    <submittedName>
        <fullName evidence="1">Uncharacterized protein</fullName>
    </submittedName>
</protein>
<gene>
    <name evidence="1" type="ORF">DCM90_07445</name>
</gene>
<dbReference type="OrthoDB" id="2249703at2"/>
<accession>A0A2V1MX41</accession>
<dbReference type="EMBL" id="QCXQ01000005">
    <property type="protein sequence ID" value="PWF99643.1"/>
    <property type="molecule type" value="Genomic_DNA"/>
</dbReference>
<proteinExistence type="predicted"/>
<reference evidence="1 2" key="1">
    <citation type="journal article" date="2018" name="Int. J. Syst. Evol. Microbiol.">
        <title>Lactobacillus bambusae sp. nov., isolated from a traditional fermented Ma-bamboo shoots of Taiwan.</title>
        <authorList>
            <person name="Wang L.-T."/>
        </authorList>
    </citation>
    <scope>NUCLEOTIDE SEQUENCE [LARGE SCALE GENOMIC DNA]</scope>
    <source>
        <strain evidence="1 2">BS-W1</strain>
    </source>
</reference>
<name>A0A2V1MX41_9LACO</name>
<evidence type="ECO:0000313" key="1">
    <source>
        <dbReference type="EMBL" id="PWF99643.1"/>
    </source>
</evidence>
<dbReference type="AlphaFoldDB" id="A0A2V1MX41"/>
<comment type="caution">
    <text evidence="1">The sequence shown here is derived from an EMBL/GenBank/DDBJ whole genome shotgun (WGS) entry which is preliminary data.</text>
</comment>
<keyword evidence="2" id="KW-1185">Reference proteome</keyword>
<organism evidence="1 2">
    <name type="scientific">Levilactobacillus bambusae</name>
    <dbReference type="NCBI Taxonomy" id="2024736"/>
    <lineage>
        <taxon>Bacteria</taxon>
        <taxon>Bacillati</taxon>
        <taxon>Bacillota</taxon>
        <taxon>Bacilli</taxon>
        <taxon>Lactobacillales</taxon>
        <taxon>Lactobacillaceae</taxon>
        <taxon>Levilactobacillus</taxon>
    </lineage>
</organism>
<evidence type="ECO:0000313" key="2">
    <source>
        <dbReference type="Proteomes" id="UP000245080"/>
    </source>
</evidence>
<sequence>MNLNSIFKLDQIPVNFQPHQAVQRQIVLGELMGDNHDENIRVGNRLADSVNQVMLPLYLRSSTTGFDERPGFYVIPNAEPESFWRWAFQFVLIHDELEEMALTDPFEVQLLHHPFEALQANRLYVADEWGELSKINFSENSISAVQEFGRINPHLQLLNASVIMGDRSLILEFLSLMIRYTEQLEPAEQQNYFKVDQIFNFVCYSYFANRLVHGRQVTTIFGFEQQHSEAWFKCR</sequence>
<dbReference type="Proteomes" id="UP000245080">
    <property type="component" value="Unassembled WGS sequence"/>
</dbReference>